<organism evidence="6">
    <name type="scientific">Castor canadensis</name>
    <name type="common">American beaver</name>
    <dbReference type="NCBI Taxonomy" id="51338"/>
    <lineage>
        <taxon>Eukaryota</taxon>
        <taxon>Metazoa</taxon>
        <taxon>Chordata</taxon>
        <taxon>Craniata</taxon>
        <taxon>Vertebrata</taxon>
        <taxon>Euteleostomi</taxon>
        <taxon>Mammalia</taxon>
        <taxon>Eutheria</taxon>
        <taxon>Euarchontoglires</taxon>
        <taxon>Glires</taxon>
        <taxon>Rodentia</taxon>
        <taxon>Castorimorpha</taxon>
        <taxon>Castoridae</taxon>
        <taxon>Castor</taxon>
    </lineage>
</organism>
<dbReference type="AlphaFoldDB" id="A0A8C0XCT3"/>
<dbReference type="GO" id="GO:0048011">
    <property type="term" value="P:neurotrophin TRK receptor signaling pathway"/>
    <property type="evidence" value="ECO:0007669"/>
    <property type="project" value="TreeGrafter"/>
</dbReference>
<accession>A0A8C0XCT3</accession>
<feature type="compositionally biased region" description="Basic and acidic residues" evidence="4">
    <location>
        <begin position="235"/>
        <end position="262"/>
    </location>
</feature>
<dbReference type="GO" id="GO:0005102">
    <property type="term" value="F:signaling receptor binding"/>
    <property type="evidence" value="ECO:0007669"/>
    <property type="project" value="TreeGrafter"/>
</dbReference>
<dbReference type="GO" id="GO:0048311">
    <property type="term" value="P:mitochondrion distribution"/>
    <property type="evidence" value="ECO:0007669"/>
    <property type="project" value="TreeGrafter"/>
</dbReference>
<name>A0A8C0XCT3_CASCN</name>
<dbReference type="GO" id="GO:0030425">
    <property type="term" value="C:dendrite"/>
    <property type="evidence" value="ECO:0007669"/>
    <property type="project" value="TreeGrafter"/>
</dbReference>
<feature type="region of interest" description="Disordered" evidence="4">
    <location>
        <begin position="214"/>
        <end position="263"/>
    </location>
</feature>
<dbReference type="PANTHER" id="PTHR15751:SF14">
    <property type="entry name" value="HUNTINGTIN-ASSOCIATED PROTEIN 1"/>
    <property type="match status" value="1"/>
</dbReference>
<comment type="subcellular location">
    <subcellularLocation>
        <location evidence="1">Mitochondrion</location>
    </subcellularLocation>
</comment>
<dbReference type="InterPro" id="IPR051946">
    <property type="entry name" value="Intracell_Traff-Reg"/>
</dbReference>
<proteinExistence type="predicted"/>
<dbReference type="GO" id="GO:0031410">
    <property type="term" value="C:cytoplasmic vesicle"/>
    <property type="evidence" value="ECO:0007669"/>
    <property type="project" value="TreeGrafter"/>
</dbReference>
<feature type="region of interest" description="Disordered" evidence="4">
    <location>
        <begin position="425"/>
        <end position="467"/>
    </location>
</feature>
<dbReference type="SMART" id="SM01424">
    <property type="entry name" value="HAP1_N"/>
    <property type="match status" value="1"/>
</dbReference>
<evidence type="ECO:0000256" key="2">
    <source>
        <dbReference type="ARBA" id="ARBA00023054"/>
    </source>
</evidence>
<feature type="region of interest" description="Disordered" evidence="4">
    <location>
        <begin position="1"/>
        <end position="72"/>
    </location>
</feature>
<dbReference type="GO" id="GO:0017022">
    <property type="term" value="F:myosin binding"/>
    <property type="evidence" value="ECO:0007669"/>
    <property type="project" value="TreeGrafter"/>
</dbReference>
<dbReference type="Ensembl" id="ENSCCNT00000033163.1">
    <property type="protein sequence ID" value="ENSCCNP00000026131.1"/>
    <property type="gene ID" value="ENSCCNG00000025399.1"/>
</dbReference>
<evidence type="ECO:0000256" key="4">
    <source>
        <dbReference type="SAM" id="MobiDB-lite"/>
    </source>
</evidence>
<evidence type="ECO:0000256" key="1">
    <source>
        <dbReference type="ARBA" id="ARBA00004173"/>
    </source>
</evidence>
<feature type="domain" description="HAP1 N-terminal" evidence="5">
    <location>
        <begin position="4"/>
        <end position="402"/>
    </location>
</feature>
<dbReference type="GO" id="GO:0022008">
    <property type="term" value="P:neurogenesis"/>
    <property type="evidence" value="ECO:0007669"/>
    <property type="project" value="TreeGrafter"/>
</dbReference>
<sequence length="585" mass="66059">MRPKEPGQSCAADRPGSGSGPGDSAGVTPAPPPSSSPALEPSAEAEPAPAQAPGTGQRAGSRRASGRSVLDNSDAPWTRFVFQGPFGPRATDLGTGKAAGIWKTPAAYIGRRPGVSGPERAAFIRELQEALCPNPPPVKKITQEDVKVMLYLLEEKERDLNTAARIGQSLVKQNSVLMEENSKLEAMLGSARKEILHLRHQVNLRDDLLQLYSDSEDEDEDEEEEEEEEEEQEEEKEHRREEDRQHDHPYKAPKTPQEESLHHCPQIEALQQKLKLLEEENDHLREEASQLDTLEDEEQMLILECVEQFSEASQQMAELSEVLVLRLENYERQQKEITQLQDQIVKLQQRCKSVSWGVGIPPLFEAPLSPSSFSLSHLMKLWGALPNFPETLAEELRTSLRRIMSDPAYFMERYDLRYREDREQKQEFKAHKGSMPPKDFELAPEEDLGGTEEVGLTEEGLTEEEELMSEETEAWEELEPELDEATRMNVVTSALEASGLGPSHLDMKYVLQQLANWQDAHCRRQLKQKMLQKKGSPTLQQAKTNMGGGIMERQPWVLNQDFLRLEERASYPPRAWEEEGPSGAT</sequence>
<evidence type="ECO:0000256" key="3">
    <source>
        <dbReference type="ARBA" id="ARBA00023128"/>
    </source>
</evidence>
<keyword evidence="2" id="KW-0175">Coiled coil</keyword>
<dbReference type="Pfam" id="PF04849">
    <property type="entry name" value="HAP1_N"/>
    <property type="match status" value="1"/>
</dbReference>
<reference evidence="6" key="1">
    <citation type="submission" date="2023-09" db="UniProtKB">
        <authorList>
            <consortium name="Ensembl"/>
        </authorList>
    </citation>
    <scope>IDENTIFICATION</scope>
</reference>
<dbReference type="GO" id="GO:1904115">
    <property type="term" value="C:axon cytoplasm"/>
    <property type="evidence" value="ECO:0007669"/>
    <property type="project" value="GOC"/>
</dbReference>
<keyword evidence="3" id="KW-0496">Mitochondrion</keyword>
<protein>
    <recommendedName>
        <fullName evidence="5">HAP1 N-terminal domain-containing protein</fullName>
    </recommendedName>
</protein>
<dbReference type="GO" id="GO:0098957">
    <property type="term" value="P:anterograde axonal transport of mitochondrion"/>
    <property type="evidence" value="ECO:0007669"/>
    <property type="project" value="TreeGrafter"/>
</dbReference>
<dbReference type="GO" id="GO:0005739">
    <property type="term" value="C:mitochondrion"/>
    <property type="evidence" value="ECO:0007669"/>
    <property type="project" value="UniProtKB-SubCell"/>
</dbReference>
<evidence type="ECO:0000313" key="6">
    <source>
        <dbReference type="Ensembl" id="ENSCCNP00000026131.1"/>
    </source>
</evidence>
<feature type="compositionally biased region" description="Acidic residues" evidence="4">
    <location>
        <begin position="214"/>
        <end position="234"/>
    </location>
</feature>
<evidence type="ECO:0000259" key="5">
    <source>
        <dbReference type="SMART" id="SM01424"/>
    </source>
</evidence>
<dbReference type="GO" id="GO:0047496">
    <property type="term" value="P:vesicle transport along microtubule"/>
    <property type="evidence" value="ECO:0007669"/>
    <property type="project" value="TreeGrafter"/>
</dbReference>
<feature type="compositionally biased region" description="Low complexity" evidence="4">
    <location>
        <begin position="36"/>
        <end position="59"/>
    </location>
</feature>
<dbReference type="InterPro" id="IPR006933">
    <property type="entry name" value="HAP1_N"/>
</dbReference>
<dbReference type="GO" id="GO:0006605">
    <property type="term" value="P:protein targeting"/>
    <property type="evidence" value="ECO:0007669"/>
    <property type="project" value="TreeGrafter"/>
</dbReference>
<dbReference type="PANTHER" id="PTHR15751">
    <property type="entry name" value="TRAFFICKING KINESIN-BINDING PROTEIN"/>
    <property type="match status" value="1"/>
</dbReference>
<gene>
    <name evidence="6" type="primary">Hap1</name>
</gene>